<accession>A0AAX4KN73</accession>
<evidence type="ECO:0000256" key="4">
    <source>
        <dbReference type="ARBA" id="ARBA00023315"/>
    </source>
</evidence>
<dbReference type="InterPro" id="IPR016181">
    <property type="entry name" value="Acyl_CoA_acyltransferase"/>
</dbReference>
<feature type="region of interest" description="Disordered" evidence="5">
    <location>
        <begin position="103"/>
        <end position="144"/>
    </location>
</feature>
<feature type="domain" description="N-end rule aminoacyl transferase C-terminal" evidence="7">
    <location>
        <begin position="182"/>
        <end position="333"/>
    </location>
</feature>
<dbReference type="EMBL" id="CP144089">
    <property type="protein sequence ID" value="WWD07648.1"/>
    <property type="molecule type" value="Genomic_DNA"/>
</dbReference>
<dbReference type="Pfam" id="PF04376">
    <property type="entry name" value="ATE_N"/>
    <property type="match status" value="1"/>
</dbReference>
<organism evidence="8 9">
    <name type="scientific">Kwoniella europaea PYCC6329</name>
    <dbReference type="NCBI Taxonomy" id="1423913"/>
    <lineage>
        <taxon>Eukaryota</taxon>
        <taxon>Fungi</taxon>
        <taxon>Dikarya</taxon>
        <taxon>Basidiomycota</taxon>
        <taxon>Agaricomycotina</taxon>
        <taxon>Tremellomycetes</taxon>
        <taxon>Tremellales</taxon>
        <taxon>Cryptococcaceae</taxon>
        <taxon>Kwoniella</taxon>
    </lineage>
</organism>
<dbReference type="KEGG" id="ker:91104550"/>
<name>A0AAX4KN73_9TREE</name>
<evidence type="ECO:0000259" key="7">
    <source>
        <dbReference type="Pfam" id="PF04377"/>
    </source>
</evidence>
<sequence>MPQSSPTLLTPYGYSSGTCGYCSPAGKRSQRSTSSKYGMVAEQMTPEFYQMLIDRGWRRSGDYVYHPDMARTCCPQYTIRLNSTNFKGNKKHRQVTNRFNRFLETGQKPGEEESSTTMNVDGKAQAVKGKGNGKGKGKDNESSKRDLLDDLHRYEIGFIQRDEESLAHRFETKLVPAKATSETFELYKAYQMAVHKDKPEGVTTRGFDRFLCGKTLIDTPIKYTDDVERKIRNGQLPKTYGQYHLLYKLDSQLIGISVIDILPNCVSSVYFIWHPDWAWASLGKLSALYEISLARRMREKGAQGMEWVYMGYWIPDCQKMKYKSEYSPSELLDPGTNTFHSLDKTLETFLIQHPKGYFPFTEVTSSQSMLDDHKHDAKKSSSPDKDVIGSSDNREEEVEEESDEESPSTIPNPPPPGFEDVSNISNEDVESILLLMGRNKYTKSGGKLIPISNLEFRNQQAMYTEIKEFLSAVGKDNVVSTSGEISGKAVLYLG</sequence>
<evidence type="ECO:0000313" key="9">
    <source>
        <dbReference type="Proteomes" id="UP001358614"/>
    </source>
</evidence>
<dbReference type="Proteomes" id="UP001358614">
    <property type="component" value="Chromosome 1"/>
</dbReference>
<dbReference type="Pfam" id="PF04377">
    <property type="entry name" value="ATE_C"/>
    <property type="match status" value="1"/>
</dbReference>
<evidence type="ECO:0000256" key="1">
    <source>
        <dbReference type="ARBA" id="ARBA00009991"/>
    </source>
</evidence>
<evidence type="ECO:0000313" key="8">
    <source>
        <dbReference type="EMBL" id="WWD07648.1"/>
    </source>
</evidence>
<dbReference type="PANTHER" id="PTHR21367">
    <property type="entry name" value="ARGININE-TRNA-PROTEIN TRANSFERASE 1"/>
    <property type="match status" value="1"/>
</dbReference>
<dbReference type="RefSeq" id="XP_066085615.1">
    <property type="nucleotide sequence ID" value="XM_066229518.1"/>
</dbReference>
<dbReference type="EC" id="2.3.2.8" evidence="2"/>
<gene>
    <name evidence="8" type="ORF">V865_005749</name>
</gene>
<keyword evidence="3" id="KW-0808">Transferase</keyword>
<dbReference type="InterPro" id="IPR007471">
    <property type="entry name" value="N-end_Aminoacyl_Trfase_N"/>
</dbReference>
<dbReference type="SUPFAM" id="SSF55729">
    <property type="entry name" value="Acyl-CoA N-acyltransferases (Nat)"/>
    <property type="match status" value="1"/>
</dbReference>
<keyword evidence="4" id="KW-0012">Acyltransferase</keyword>
<dbReference type="GO" id="GO:0004057">
    <property type="term" value="F:arginyl-tRNA--protein transferase activity"/>
    <property type="evidence" value="ECO:0007669"/>
    <property type="project" value="UniProtKB-EC"/>
</dbReference>
<keyword evidence="9" id="KW-1185">Reference proteome</keyword>
<evidence type="ECO:0000256" key="5">
    <source>
        <dbReference type="SAM" id="MobiDB-lite"/>
    </source>
</evidence>
<feature type="compositionally biased region" description="Acidic residues" evidence="5">
    <location>
        <begin position="394"/>
        <end position="406"/>
    </location>
</feature>
<evidence type="ECO:0000256" key="3">
    <source>
        <dbReference type="ARBA" id="ARBA00022679"/>
    </source>
</evidence>
<evidence type="ECO:0000256" key="2">
    <source>
        <dbReference type="ARBA" id="ARBA00012025"/>
    </source>
</evidence>
<proteinExistence type="inferred from homology"/>
<dbReference type="AlphaFoldDB" id="A0AAX4KN73"/>
<feature type="region of interest" description="Disordered" evidence="5">
    <location>
        <begin position="369"/>
        <end position="423"/>
    </location>
</feature>
<comment type="similarity">
    <text evidence="1">Belongs to the R-transferase family.</text>
</comment>
<dbReference type="InterPro" id="IPR030700">
    <property type="entry name" value="N-end_Aminoacyl_Trfase"/>
</dbReference>
<dbReference type="GeneID" id="91104550"/>
<dbReference type="PANTHER" id="PTHR21367:SF1">
    <property type="entry name" value="ARGINYL-TRNA--PROTEIN TRANSFERASE 1"/>
    <property type="match status" value="1"/>
</dbReference>
<dbReference type="GO" id="GO:0005737">
    <property type="term" value="C:cytoplasm"/>
    <property type="evidence" value="ECO:0007669"/>
    <property type="project" value="TreeGrafter"/>
</dbReference>
<feature type="domain" description="N-end aminoacyl transferase N-terminal" evidence="6">
    <location>
        <begin position="18"/>
        <end position="94"/>
    </location>
</feature>
<dbReference type="InterPro" id="IPR007472">
    <property type="entry name" value="N-end_Aminoacyl_Trfase_C"/>
</dbReference>
<evidence type="ECO:0000259" key="6">
    <source>
        <dbReference type="Pfam" id="PF04376"/>
    </source>
</evidence>
<reference evidence="8 9" key="1">
    <citation type="submission" date="2024-01" db="EMBL/GenBank/DDBJ databases">
        <title>Comparative genomics of Cryptococcus and Kwoniella reveals pathogenesis evolution and contrasting modes of karyotype evolution via chromosome fusion or intercentromeric recombination.</title>
        <authorList>
            <person name="Coelho M.A."/>
            <person name="David-Palma M."/>
            <person name="Shea T."/>
            <person name="Bowers K."/>
            <person name="McGinley-Smith S."/>
            <person name="Mohammad A.W."/>
            <person name="Gnirke A."/>
            <person name="Yurkov A.M."/>
            <person name="Nowrousian M."/>
            <person name="Sun S."/>
            <person name="Cuomo C.A."/>
            <person name="Heitman J."/>
        </authorList>
    </citation>
    <scope>NUCLEOTIDE SEQUENCE [LARGE SCALE GENOMIC DNA]</scope>
    <source>
        <strain evidence="8 9">PYCC6329</strain>
    </source>
</reference>
<feature type="compositionally biased region" description="Basic and acidic residues" evidence="5">
    <location>
        <begin position="370"/>
        <end position="387"/>
    </location>
</feature>
<protein>
    <recommendedName>
        <fullName evidence="2">arginyltransferase</fullName>
        <ecNumber evidence="2">2.3.2.8</ecNumber>
    </recommendedName>
</protein>